<organism evidence="2 3">
    <name type="scientific">Lachancea dasiensis</name>
    <dbReference type="NCBI Taxonomy" id="1072105"/>
    <lineage>
        <taxon>Eukaryota</taxon>
        <taxon>Fungi</taxon>
        <taxon>Dikarya</taxon>
        <taxon>Ascomycota</taxon>
        <taxon>Saccharomycotina</taxon>
        <taxon>Saccharomycetes</taxon>
        <taxon>Saccharomycetales</taxon>
        <taxon>Saccharomycetaceae</taxon>
        <taxon>Lachancea</taxon>
    </lineage>
</organism>
<evidence type="ECO:0000313" key="3">
    <source>
        <dbReference type="Proteomes" id="UP000190274"/>
    </source>
</evidence>
<feature type="region of interest" description="Disordered" evidence="1">
    <location>
        <begin position="74"/>
        <end position="100"/>
    </location>
</feature>
<sequence>MNKTCHDPDFSHDENAAYRAEFLNTGKPSQGCERLNVEKEPQALHPNAKNVRKGRRAFDPELRNLVAYLKQPEPLQTRDGRRAFEKTSRDSNGLSPALKLNSHNTKLEPFVPIWLRDDHVLSQDHFLDLSPVAQELPTSVNLPPMFCEEGAERALDPDDYEGICLAVLQEEFSRVVDNQIPVFEKQLELEEKKSKLSWLDYCLYCCCGLDKTGYFTLLREREEFQARPWLRFVGRSAVDSDDSTENDGAHSWIDGYDPCQL</sequence>
<protein>
    <submittedName>
        <fullName evidence="2">LADA_0F03598g1_1</fullName>
    </submittedName>
</protein>
<proteinExistence type="predicted"/>
<dbReference type="EMBL" id="LT598458">
    <property type="protein sequence ID" value="SCU90373.1"/>
    <property type="molecule type" value="Genomic_DNA"/>
</dbReference>
<evidence type="ECO:0000256" key="1">
    <source>
        <dbReference type="SAM" id="MobiDB-lite"/>
    </source>
</evidence>
<feature type="region of interest" description="Disordered" evidence="1">
    <location>
        <begin position="238"/>
        <end position="261"/>
    </location>
</feature>
<gene>
    <name evidence="2" type="ORF">LADA_0F03598G</name>
</gene>
<accession>A0A1G4JIY8</accession>
<dbReference type="OrthoDB" id="6067455at2759"/>
<reference evidence="2 3" key="1">
    <citation type="submission" date="2016-03" db="EMBL/GenBank/DDBJ databases">
        <authorList>
            <person name="Devillers H."/>
        </authorList>
    </citation>
    <scope>NUCLEOTIDE SEQUENCE [LARGE SCALE GENOMIC DNA]</scope>
    <source>
        <strain evidence="2">CBS 10888</strain>
    </source>
</reference>
<dbReference type="STRING" id="1266660.A0A1G4JIY8"/>
<dbReference type="Proteomes" id="UP000190274">
    <property type="component" value="Chromosome F"/>
</dbReference>
<evidence type="ECO:0000313" key="2">
    <source>
        <dbReference type="EMBL" id="SCU90373.1"/>
    </source>
</evidence>
<dbReference type="AlphaFoldDB" id="A0A1G4JIY8"/>
<feature type="compositionally biased region" description="Basic and acidic residues" evidence="1">
    <location>
        <begin position="76"/>
        <end position="89"/>
    </location>
</feature>
<name>A0A1G4JIY8_9SACH</name>
<keyword evidence="3" id="KW-1185">Reference proteome</keyword>